<comment type="subunit">
    <text evidence="4">Acetyl-CoA carboxylase is a heterohexamer composed of biotin carboxyl carrier protein, biotin carboxylase and 2 subunits each of ACCase subunit alpha and ACCase plastid-coded subunit beta (accD).</text>
</comment>
<dbReference type="PRINTS" id="PR01070">
    <property type="entry name" value="ACCCTRFRASEB"/>
</dbReference>
<evidence type="ECO:0000256" key="15">
    <source>
        <dbReference type="ARBA" id="ARBA00033770"/>
    </source>
</evidence>
<keyword evidence="9" id="KW-0479">Metal-binding</keyword>
<keyword evidence="13" id="KW-0460">Magnesium</keyword>
<dbReference type="InterPro" id="IPR001645">
    <property type="entry name" value="Folylpolyglutamate_synth"/>
</dbReference>
<evidence type="ECO:0000256" key="6">
    <source>
        <dbReference type="ARBA" id="ARBA00022598"/>
    </source>
</evidence>
<feature type="domain" description="CoA carboxyltransferase N-terminal" evidence="18">
    <location>
        <begin position="177"/>
        <end position="436"/>
    </location>
</feature>
<dbReference type="InterPro" id="IPR029045">
    <property type="entry name" value="ClpP/crotonase-like_dom_sf"/>
</dbReference>
<dbReference type="SUPFAM" id="SSF53623">
    <property type="entry name" value="MurD-like peptide ligases, catalytic domain"/>
    <property type="match status" value="1"/>
</dbReference>
<protein>
    <recommendedName>
        <fullName evidence="15">Amidophosphoribosyltransferase</fullName>
        <ecNumber evidence="5">2.4.2.14</ecNumber>
    </recommendedName>
    <alternativeName>
        <fullName evidence="16">Glutamine phosphoribosylpyrophosphate amidotransferase</fullName>
    </alternativeName>
</protein>
<dbReference type="Gene3D" id="3.60.20.10">
    <property type="entry name" value="Glutamine Phosphoribosylpyrophosphate, subunit 1, domain 1"/>
    <property type="match status" value="1"/>
</dbReference>
<dbReference type="GO" id="GO:0004044">
    <property type="term" value="F:amidophosphoribosyltransferase activity"/>
    <property type="evidence" value="ECO:0007669"/>
    <property type="project" value="UniProtKB-EC"/>
</dbReference>
<dbReference type="PROSITE" id="PS50980">
    <property type="entry name" value="COA_CT_NTER"/>
    <property type="match status" value="1"/>
</dbReference>
<evidence type="ECO:0000256" key="4">
    <source>
        <dbReference type="ARBA" id="ARBA00011842"/>
    </source>
</evidence>
<dbReference type="EMBL" id="JXJN01023882">
    <property type="status" value="NOT_ANNOTATED_CDS"/>
    <property type="molecule type" value="Genomic_DNA"/>
</dbReference>
<dbReference type="HAMAP" id="MF_01931">
    <property type="entry name" value="PurF"/>
    <property type="match status" value="1"/>
</dbReference>
<evidence type="ECO:0000256" key="14">
    <source>
        <dbReference type="ARBA" id="ARBA00022962"/>
    </source>
</evidence>
<proteinExistence type="inferred from homology"/>
<evidence type="ECO:0000256" key="16">
    <source>
        <dbReference type="ARBA" id="ARBA00033776"/>
    </source>
</evidence>
<dbReference type="InterPro" id="IPR017932">
    <property type="entry name" value="GATase_2_dom"/>
</dbReference>
<reference evidence="21" key="1">
    <citation type="submission" date="2015-01" db="EMBL/GenBank/DDBJ databases">
        <authorList>
            <person name="Aksoy S."/>
            <person name="Warren W."/>
            <person name="Wilson R.K."/>
        </authorList>
    </citation>
    <scope>NUCLEOTIDE SEQUENCE [LARGE SCALE GENOMIC DNA]</scope>
    <source>
        <strain evidence="21">IAEA</strain>
    </source>
</reference>
<dbReference type="Pfam" id="PF13522">
    <property type="entry name" value="GATase_6"/>
    <property type="match status" value="1"/>
</dbReference>
<dbReference type="GO" id="GO:0006189">
    <property type="term" value="P:'de novo' IMP biosynthetic process"/>
    <property type="evidence" value="ECO:0007669"/>
    <property type="project" value="UniProtKB-UniPathway"/>
</dbReference>
<keyword evidence="6" id="KW-0436">Ligase</keyword>
<dbReference type="NCBIfam" id="TIGR00087">
    <property type="entry name" value="surE"/>
    <property type="match status" value="1"/>
</dbReference>
<keyword evidence="12" id="KW-0067">ATP-binding</keyword>
<comment type="pathway">
    <text evidence="1">Purine metabolism; IMP biosynthesis via de novo pathway; N(1)-(5-phospho-D-ribosyl)glycinamide from 5-phospho-alpha-D-ribose 1-diphosphate: step 1/2.</text>
</comment>
<dbReference type="EnsemblMetazoa" id="GPPI046379-RA">
    <property type="protein sequence ID" value="GPPI046379-PA"/>
    <property type="gene ID" value="GPPI046379"/>
</dbReference>
<comment type="catalytic activity">
    <reaction evidence="17">
        <text>5-phospho-beta-D-ribosylamine + L-glutamate + diphosphate = 5-phospho-alpha-D-ribose 1-diphosphate + L-glutamine + H2O</text>
        <dbReference type="Rhea" id="RHEA:14905"/>
        <dbReference type="ChEBI" id="CHEBI:15377"/>
        <dbReference type="ChEBI" id="CHEBI:29985"/>
        <dbReference type="ChEBI" id="CHEBI:33019"/>
        <dbReference type="ChEBI" id="CHEBI:58017"/>
        <dbReference type="ChEBI" id="CHEBI:58359"/>
        <dbReference type="ChEBI" id="CHEBI:58681"/>
        <dbReference type="EC" id="2.4.2.14"/>
    </reaction>
    <physiologicalReaction direction="right-to-left" evidence="17">
        <dbReference type="Rhea" id="RHEA:14907"/>
    </physiologicalReaction>
</comment>
<dbReference type="Pfam" id="PF01039">
    <property type="entry name" value="Carboxyl_trans"/>
    <property type="match status" value="1"/>
</dbReference>
<dbReference type="InterPro" id="IPR036615">
    <property type="entry name" value="Mur_ligase_C_dom_sf"/>
</dbReference>
<organism evidence="20 21">
    <name type="scientific">Glossina palpalis gambiensis</name>
    <dbReference type="NCBI Taxonomy" id="67801"/>
    <lineage>
        <taxon>Eukaryota</taxon>
        <taxon>Metazoa</taxon>
        <taxon>Ecdysozoa</taxon>
        <taxon>Arthropoda</taxon>
        <taxon>Hexapoda</taxon>
        <taxon>Insecta</taxon>
        <taxon>Pterygota</taxon>
        <taxon>Neoptera</taxon>
        <taxon>Endopterygota</taxon>
        <taxon>Diptera</taxon>
        <taxon>Brachycera</taxon>
        <taxon>Muscomorpha</taxon>
        <taxon>Hippoboscoidea</taxon>
        <taxon>Glossinidae</taxon>
        <taxon>Glossina</taxon>
    </lineage>
</organism>
<dbReference type="GO" id="GO:0009317">
    <property type="term" value="C:acetyl-CoA carboxylase complex"/>
    <property type="evidence" value="ECO:0007669"/>
    <property type="project" value="InterPro"/>
</dbReference>
<dbReference type="GO" id="GO:0006633">
    <property type="term" value="P:fatty acid biosynthetic process"/>
    <property type="evidence" value="ECO:0007669"/>
    <property type="project" value="InterPro"/>
</dbReference>
<dbReference type="Gene3D" id="3.40.1190.10">
    <property type="entry name" value="Mur-like, catalytic domain"/>
    <property type="match status" value="1"/>
</dbReference>
<reference evidence="20" key="2">
    <citation type="submission" date="2020-05" db="UniProtKB">
        <authorList>
            <consortium name="EnsemblMetazoa"/>
        </authorList>
    </citation>
    <scope>IDENTIFICATION</scope>
    <source>
        <strain evidence="20">IAEA</strain>
    </source>
</reference>
<name>A0A1B0C151_9MUSC</name>
<evidence type="ECO:0000256" key="13">
    <source>
        <dbReference type="ARBA" id="ARBA00022842"/>
    </source>
</evidence>
<evidence type="ECO:0000256" key="8">
    <source>
        <dbReference type="ARBA" id="ARBA00022679"/>
    </source>
</evidence>
<dbReference type="SUPFAM" id="SSF52096">
    <property type="entry name" value="ClpP/crotonase"/>
    <property type="match status" value="1"/>
</dbReference>
<dbReference type="CDD" id="cd00715">
    <property type="entry name" value="GPATase_N"/>
    <property type="match status" value="1"/>
</dbReference>
<feature type="domain" description="Glutamine amidotransferase type-2" evidence="19">
    <location>
        <begin position="664"/>
        <end position="898"/>
    </location>
</feature>
<dbReference type="InterPro" id="IPR029055">
    <property type="entry name" value="Ntn_hydrolases_N"/>
</dbReference>
<accession>A0A1B0C151</accession>
<dbReference type="GO" id="GO:0005524">
    <property type="term" value="F:ATP binding"/>
    <property type="evidence" value="ECO:0007669"/>
    <property type="project" value="UniProtKB-KW"/>
</dbReference>
<dbReference type="GO" id="GO:0046872">
    <property type="term" value="F:metal ion binding"/>
    <property type="evidence" value="ECO:0007669"/>
    <property type="project" value="UniProtKB-KW"/>
</dbReference>
<dbReference type="GO" id="GO:0009113">
    <property type="term" value="P:purine nucleobase biosynthetic process"/>
    <property type="evidence" value="ECO:0007669"/>
    <property type="project" value="InterPro"/>
</dbReference>
<dbReference type="NCBIfam" id="TIGR01499">
    <property type="entry name" value="folC"/>
    <property type="match status" value="1"/>
</dbReference>
<dbReference type="InterPro" id="IPR011762">
    <property type="entry name" value="COA_CT_N"/>
</dbReference>
<dbReference type="UniPathway" id="UPA00074">
    <property type="reaction ID" value="UER00124"/>
</dbReference>
<dbReference type="InterPro" id="IPR035584">
    <property type="entry name" value="PurF_N"/>
</dbReference>
<evidence type="ECO:0000256" key="7">
    <source>
        <dbReference type="ARBA" id="ARBA00022676"/>
    </source>
</evidence>
<dbReference type="EMBL" id="JXJN01023883">
    <property type="status" value="NOT_ANNOTATED_CDS"/>
    <property type="molecule type" value="Genomic_DNA"/>
</dbReference>
<keyword evidence="11" id="KW-0658">Purine biosynthesis</keyword>
<dbReference type="GO" id="GO:0003989">
    <property type="term" value="F:acetyl-CoA carboxylase activity"/>
    <property type="evidence" value="ECO:0007669"/>
    <property type="project" value="InterPro"/>
</dbReference>
<evidence type="ECO:0000256" key="1">
    <source>
        <dbReference type="ARBA" id="ARBA00005209"/>
    </source>
</evidence>
<evidence type="ECO:0000256" key="5">
    <source>
        <dbReference type="ARBA" id="ARBA00011941"/>
    </source>
</evidence>
<evidence type="ECO:0000259" key="18">
    <source>
        <dbReference type="PROSITE" id="PS50980"/>
    </source>
</evidence>
<evidence type="ECO:0000256" key="2">
    <source>
        <dbReference type="ARBA" id="ARBA00008276"/>
    </source>
</evidence>
<dbReference type="GO" id="GO:0004326">
    <property type="term" value="F:tetrahydrofolylpolyglutamate synthase activity"/>
    <property type="evidence" value="ECO:0007669"/>
    <property type="project" value="InterPro"/>
</dbReference>
<dbReference type="EC" id="2.4.2.14" evidence="5"/>
<comment type="similarity">
    <text evidence="3">In the C-terminal section; belongs to the purine/pyrimidine phosphoribosyltransferase family.</text>
</comment>
<evidence type="ECO:0000256" key="11">
    <source>
        <dbReference type="ARBA" id="ARBA00022755"/>
    </source>
</evidence>
<dbReference type="InterPro" id="IPR000836">
    <property type="entry name" value="PRTase_dom"/>
</dbReference>
<keyword evidence="7" id="KW-0328">Glycosyltransferase</keyword>
<dbReference type="NCBIfam" id="TIGR00515">
    <property type="entry name" value="accD"/>
    <property type="match status" value="1"/>
</dbReference>
<dbReference type="STRING" id="67801.A0A1B0C151"/>
<evidence type="ECO:0000256" key="12">
    <source>
        <dbReference type="ARBA" id="ARBA00022840"/>
    </source>
</evidence>
<dbReference type="Proteomes" id="UP000092460">
    <property type="component" value="Unassembled WGS sequence"/>
</dbReference>
<dbReference type="GO" id="GO:0051287">
    <property type="term" value="F:NAD binding"/>
    <property type="evidence" value="ECO:0007669"/>
    <property type="project" value="InterPro"/>
</dbReference>
<dbReference type="CDD" id="cd06223">
    <property type="entry name" value="PRTases_typeI"/>
    <property type="match status" value="1"/>
</dbReference>
<keyword evidence="14" id="KW-0315">Glutamine amidotransferase</keyword>
<dbReference type="SUPFAM" id="SSF53244">
    <property type="entry name" value="MurD-like peptide ligases, peptide-binding domain"/>
    <property type="match status" value="1"/>
</dbReference>
<comment type="similarity">
    <text evidence="2">Belongs to the folylpolyglutamate synthase family.</text>
</comment>
<dbReference type="PROSITE" id="PS01012">
    <property type="entry name" value="FOLYLPOLYGLU_SYNT_2"/>
    <property type="match status" value="1"/>
</dbReference>
<dbReference type="SUPFAM" id="SSF56235">
    <property type="entry name" value="N-terminal nucleophile aminohydrolases (Ntn hydrolases)"/>
    <property type="match status" value="1"/>
</dbReference>
<dbReference type="VEuPathDB" id="VectorBase:GPPI046379"/>
<keyword evidence="21" id="KW-1185">Reference proteome</keyword>
<evidence type="ECO:0000256" key="9">
    <source>
        <dbReference type="ARBA" id="ARBA00022723"/>
    </source>
</evidence>
<dbReference type="InterPro" id="IPR018109">
    <property type="entry name" value="Folylpolyglutamate_synth_CS"/>
</dbReference>
<sequence>MNILLSNDDGIYSPGLQNLAKKLKKTFNVQVIAPNYDRSGISNALTVNSPLSIHRFSNGDITVISGTPADCAYLGINVFMNPKPDFIISGINLGSNLGDDIFYSGTIAAAREGRELKYSSFAISLDGRRHISSAVKITYRLLDNCILINTSRGSVIDNLALLNILRLGKPIKVVLDVWENEPLICLELLSRIDIGTPHIAGHSIEGKIRNQDNIVEIGQELEPKDILKFKDTKKYKDRLNSAQKETQEKDAIIVMQGTLYSMPVIAAAFEFSFIGGSMSAVVGARFVKGVNQAIKQNCPMICFSSSGGARIQEALISLMQMAKTSAALGKLQQHGIPYISVLTDPSMGGVSASIAMLGDLNVAEPKALIGFAGPRVIAQTVKEKLPSNFQKSEFLIQKGAIDLIIRRPKMHWIKYIENIHYKEMDFRLDAIYHIASNLGLLQPAPIAIIVGGTNGKGSTCRLIEAILLNSKKTVGVYSSPHLLKYNERIRVQGLPISNEICILAISYINKIRGKISISYFEFSTLVALWIFKYLKLDVVILEVGLGGSLDATNIVNSNISVITNVALEHTQILGGTYDQIAKEKSGMLRDKDIKNTLKYFLNIIDVWYCVSLLEYPRGAKNEELSVHLCEKKSRIEKFENVKSAWEQAIKKCLGAGNKERNHMCGVVGIVGSHSIAQSIYDALTVLQHRGQDAAGITTMDQYNFFRMHKSSGLVRDVFKSHDIGKLQGSIGIGHVRYPTSGKNNIYEVQPFYVNSPFGITLAHNGNLINTNQLRKQLFETQRRHMNTASDSEVLLNIFASELDQFQNYPIQSENIFSAISKTHQRVKGAYSCVGMIIGHGLFAFRDPNGIRPLFIGERKINLKKTEYIIASESVALDILGFKHLRDVAPGEDSIIDKISVYTARMQMGQILGKKISKEWKNLKIDAVIPIPETSCDTALEIARILNKPYRQGFVKNRYVGRTFIISNPNIRKRSIRYKFNVNKAEFYKKKVLLVDDSIVRGNTSRQIVEMARDAGAINVYLASAAPEIRFPNLYGIDIPNSSELIAYQKSLNEIRITIGADALIFQNLQDLEDQLKKYNPRIKNFESSIFNGIYPIKNDFEKY</sequence>
<evidence type="ECO:0000313" key="20">
    <source>
        <dbReference type="EnsemblMetazoa" id="GPPI046379-PA"/>
    </source>
</evidence>
<dbReference type="InterPro" id="IPR036523">
    <property type="entry name" value="SurE-like_sf"/>
</dbReference>
<dbReference type="InterPro" id="IPR002828">
    <property type="entry name" value="SurE-like_Pase/nucleotidase"/>
</dbReference>
<dbReference type="PROSITE" id="PS51278">
    <property type="entry name" value="GATASE_TYPE_2"/>
    <property type="match status" value="1"/>
</dbReference>
<dbReference type="InterPro" id="IPR013221">
    <property type="entry name" value="Mur_ligase_cen"/>
</dbReference>
<evidence type="ECO:0000259" key="19">
    <source>
        <dbReference type="PROSITE" id="PS51278"/>
    </source>
</evidence>
<dbReference type="Gene3D" id="3.40.1210.10">
    <property type="entry name" value="Survival protein SurE-like phosphatase/nucleotidase"/>
    <property type="match status" value="1"/>
</dbReference>
<dbReference type="Gene3D" id="3.40.50.2020">
    <property type="match status" value="1"/>
</dbReference>
<dbReference type="SUPFAM" id="SSF53271">
    <property type="entry name" value="PRTase-like"/>
    <property type="match status" value="1"/>
</dbReference>
<dbReference type="SUPFAM" id="SSF51735">
    <property type="entry name" value="NAD(P)-binding Rossmann-fold domains"/>
    <property type="match status" value="1"/>
</dbReference>
<dbReference type="SUPFAM" id="SSF64167">
    <property type="entry name" value="SurE-like"/>
    <property type="match status" value="1"/>
</dbReference>
<dbReference type="AlphaFoldDB" id="A0A1B0C151"/>
<dbReference type="InterPro" id="IPR029057">
    <property type="entry name" value="PRTase-like"/>
</dbReference>
<keyword evidence="8" id="KW-0808">Transferase</keyword>
<dbReference type="InterPro" id="IPR000438">
    <property type="entry name" value="Acetyl_CoA_COase_Trfase_b_su"/>
</dbReference>
<evidence type="ECO:0000256" key="17">
    <source>
        <dbReference type="ARBA" id="ARBA00048545"/>
    </source>
</evidence>
<dbReference type="PANTHER" id="PTHR11907">
    <property type="entry name" value="AMIDOPHOSPHORIBOSYLTRANSFERASE"/>
    <property type="match status" value="1"/>
</dbReference>
<dbReference type="InterPro" id="IPR036565">
    <property type="entry name" value="Mur-like_cat_sf"/>
</dbReference>
<dbReference type="Gene3D" id="3.90.226.10">
    <property type="entry name" value="2-enoyl-CoA Hydratase, Chain A, domain 1"/>
    <property type="match status" value="1"/>
</dbReference>
<dbReference type="InterPro" id="IPR005854">
    <property type="entry name" value="PurF"/>
</dbReference>
<dbReference type="InterPro" id="IPR034733">
    <property type="entry name" value="AcCoA_carboxyl_beta"/>
</dbReference>
<dbReference type="GO" id="GO:0016787">
    <property type="term" value="F:hydrolase activity"/>
    <property type="evidence" value="ECO:0007669"/>
    <property type="project" value="InterPro"/>
</dbReference>
<keyword evidence="10" id="KW-0547">Nucleotide-binding</keyword>
<dbReference type="Pfam" id="PF08245">
    <property type="entry name" value="Mur_ligase_M"/>
    <property type="match status" value="1"/>
</dbReference>
<evidence type="ECO:0000313" key="21">
    <source>
        <dbReference type="Proteomes" id="UP000092460"/>
    </source>
</evidence>
<dbReference type="InterPro" id="IPR036291">
    <property type="entry name" value="NAD(P)-bd_dom_sf"/>
</dbReference>
<evidence type="ECO:0000256" key="10">
    <source>
        <dbReference type="ARBA" id="ARBA00022741"/>
    </source>
</evidence>
<dbReference type="Pfam" id="PF01975">
    <property type="entry name" value="SurE"/>
    <property type="match status" value="1"/>
</dbReference>
<evidence type="ECO:0000256" key="3">
    <source>
        <dbReference type="ARBA" id="ARBA00010138"/>
    </source>
</evidence>